<dbReference type="InterPro" id="IPR013320">
    <property type="entry name" value="ConA-like_dom_sf"/>
</dbReference>
<dbReference type="InterPro" id="IPR036116">
    <property type="entry name" value="FN3_sf"/>
</dbReference>
<feature type="signal peptide" evidence="1">
    <location>
        <begin position="1"/>
        <end position="19"/>
    </location>
</feature>
<name>A0ABR6XZG3_9FLAO</name>
<dbReference type="Pfam" id="PF13585">
    <property type="entry name" value="CHU_C"/>
    <property type="match status" value="1"/>
</dbReference>
<evidence type="ECO:0000259" key="3">
    <source>
        <dbReference type="PROSITE" id="PS50853"/>
    </source>
</evidence>
<dbReference type="InterPro" id="IPR003961">
    <property type="entry name" value="FN3_dom"/>
</dbReference>
<evidence type="ECO:0000313" key="5">
    <source>
        <dbReference type="Proteomes" id="UP000607435"/>
    </source>
</evidence>
<dbReference type="Pfam" id="PF00041">
    <property type="entry name" value="fn3"/>
    <property type="match status" value="1"/>
</dbReference>
<dbReference type="Gene3D" id="2.60.40.10">
    <property type="entry name" value="Immunoglobulins"/>
    <property type="match status" value="3"/>
</dbReference>
<dbReference type="Pfam" id="PF20009">
    <property type="entry name" value="GEVED"/>
    <property type="match status" value="1"/>
</dbReference>
<dbReference type="SMART" id="SM00060">
    <property type="entry name" value="FN3"/>
    <property type="match status" value="3"/>
</dbReference>
<comment type="caution">
    <text evidence="4">The sequence shown here is derived from an EMBL/GenBank/DDBJ whole genome shotgun (WGS) entry which is preliminary data.</text>
</comment>
<dbReference type="Gene3D" id="2.60.120.200">
    <property type="match status" value="1"/>
</dbReference>
<dbReference type="InterPro" id="IPR000998">
    <property type="entry name" value="MAM_dom"/>
</dbReference>
<evidence type="ECO:0000313" key="4">
    <source>
        <dbReference type="EMBL" id="MBC3845871.1"/>
    </source>
</evidence>
<dbReference type="Proteomes" id="UP000607435">
    <property type="component" value="Unassembled WGS sequence"/>
</dbReference>
<dbReference type="InterPro" id="IPR056600">
    <property type="entry name" value="GBD_T9SS_assoc"/>
</dbReference>
<feature type="domain" description="Fibronectin type-III" evidence="3">
    <location>
        <begin position="422"/>
        <end position="510"/>
    </location>
</feature>
<gene>
    <name evidence="4" type="ORF">H6H04_05740</name>
</gene>
<dbReference type="RefSeq" id="WP_186844962.1">
    <property type="nucleotide sequence ID" value="NZ_JACOME010000001.1"/>
</dbReference>
<feature type="domain" description="MAM" evidence="2">
    <location>
        <begin position="257"/>
        <end position="422"/>
    </location>
</feature>
<feature type="chain" id="PRO_5045085443" evidence="1">
    <location>
        <begin position="20"/>
        <end position="1591"/>
    </location>
</feature>
<dbReference type="PROSITE" id="PS50853">
    <property type="entry name" value="FN3"/>
    <property type="match status" value="3"/>
</dbReference>
<dbReference type="InterPro" id="IPR013783">
    <property type="entry name" value="Ig-like_fold"/>
</dbReference>
<dbReference type="InterPro" id="IPR045474">
    <property type="entry name" value="GEVED"/>
</dbReference>
<dbReference type="EMBL" id="JACOME010000001">
    <property type="protein sequence ID" value="MBC3845871.1"/>
    <property type="molecule type" value="Genomic_DNA"/>
</dbReference>
<sequence>MKKITLILFMLGFFLTASAQYDFAPIVGPTNVASGSPVTINLNDAANAAGVTASTTGSYDSFSITVDWVAGGGNPWSSEADITVTTTAGAVLIDPPTAGGLGSNANTTLTFEGDFTAIYDPTTDGYIDLILNQSFGGSNADWSNITVTLFESPSCIEPSSMSVSGVTSDSAILDWVAGDAETSWNIEYNSGADFTPGNGEEENALSITTSPNTTLTTLTPATTYYVYYQADCAANGLSLWVGPFIFGTECVTFTAPFTEDFENAGDIPLCWSMTGENWLFDDDASGSHVGDNGTITGSTASNNYFAWSDASGNDGPRTLTSPLVDVSGLTTPALSFYEISDNEGNANSNLNVEVWDGAAWNDMGTFNTNTVGWELKIIDLGSLTITGDVQARFTFSETETGDFYDDIAIDDVTFDEAPSCFNPSMLMVNAITSNSAEFSWTQGGTAVSWNVEIVPAGTAPTSTPTASNVTNPYDASSLSAVTSYDFYVQANCGAELSGWTGPLTFTTLCDVFVPDYIENFTTVTATVPPNCWEEADSGNATTGPGDLGAGSWTADEFLNVGTDDGAYKINLFAASKSDWIISPQFDLTGGPFQVEFDFAITTWNSSTATEPLGSDDTVQLLITTDNGANWTELLLYDSSSVVPIPGIHPVVDLTAYSGQIVQFGIYASEGTVNDPEDIDVFVDNFRVRNIPTCPEPTDLTATSIDLTSAEVSWTEAGTSAAWNIEYGETGFALGTGTVEAGVSTNPFTLSNLNPDTSYEFYVQAICAPGNESSYAGPFQFFVGYCESLPSSNDGSGVNNVTIGIIDFPSLGDVTYENQTSPVINVFQGINTTVEIEFGHTFSYDTNIWIDFNDDVVFDASELVFQGESTGGSNPHTLDASFVMPLTATLGEHRMRIGSADFGQATPDPCYDGAWGVTLDFTVNIQELTCTLPEADYTVVPDCDNDQFYIDVNVTSLGDATSLEISNNLDTSTVQATATQVYQAGPFPFGSTVKVFVTNEQDNNCVISSENFEVLACPPLNDDCVGAIAAVVNATSTCDDVTSGTILAATPSGVPDGTCTGSTNDDVWFTFEALAELQIISILNITGGTFNIDHAVYSGSCGTLTELYCSDDDASVTPQLTIGETYYIRVFSGGSQPETSTFDLCIRPAPTNIICENAENFCSVGGGPLTTPNIIGIPSSGQVACLFTAPNPTWNIIQIGDPGLIEIEINQQDSNGNGLDVDFVIWGPFTSVEQACTDILLEDCPTCPNNTTNPNFYPFGNIVDCSYSAASVENLTIDNAQSGEIYMLLVTNFNGNAGDITIEQTNTGGGNIEAEITAEITSNEVVFIDTDSNPATPVEANVCGFDSVTIETNSPFADEFVWYKDGFVMEGETSSTLVVTESNNYQVQAYDNQCGAEAFSDIVIINLYTDPGNIDLEPISVCDSQTSLGEEFDLGEYTTSLNLGDQYAISYYTNTTDANQAINPVGPIYTSTGETLVVRIEDINASNNGFLGCRSLVDLELIVGPDLCVFPQGISPGVSPGINDSFDLSNFDVTKLEIFNRNGTLVYSKKNYTNEWVGQTNDGKELPVGTYFYTMEYAGGTQVRSAWIYINR</sequence>
<dbReference type="SUPFAM" id="SSF49265">
    <property type="entry name" value="Fibronectin type III"/>
    <property type="match status" value="2"/>
</dbReference>
<evidence type="ECO:0000259" key="2">
    <source>
        <dbReference type="PROSITE" id="PS50060"/>
    </source>
</evidence>
<keyword evidence="1" id="KW-0732">Signal</keyword>
<dbReference type="PROSITE" id="PS50060">
    <property type="entry name" value="MAM_2"/>
    <property type="match status" value="1"/>
</dbReference>
<feature type="domain" description="Fibronectin type-III" evidence="3">
    <location>
        <begin position="695"/>
        <end position="790"/>
    </location>
</feature>
<dbReference type="Pfam" id="PF23759">
    <property type="entry name" value="GBD_T9SS_assoc"/>
    <property type="match status" value="1"/>
</dbReference>
<feature type="domain" description="Fibronectin type-III" evidence="3">
    <location>
        <begin position="157"/>
        <end position="251"/>
    </location>
</feature>
<organism evidence="4 5">
    <name type="scientific">Winogradskyella echinorum</name>
    <dbReference type="NCBI Taxonomy" id="538189"/>
    <lineage>
        <taxon>Bacteria</taxon>
        <taxon>Pseudomonadati</taxon>
        <taxon>Bacteroidota</taxon>
        <taxon>Flavobacteriia</taxon>
        <taxon>Flavobacteriales</taxon>
        <taxon>Flavobacteriaceae</taxon>
        <taxon>Winogradskyella</taxon>
    </lineage>
</organism>
<evidence type="ECO:0000256" key="1">
    <source>
        <dbReference type="SAM" id="SignalP"/>
    </source>
</evidence>
<keyword evidence="5" id="KW-1185">Reference proteome</keyword>
<dbReference type="CDD" id="cd00063">
    <property type="entry name" value="FN3"/>
    <property type="match status" value="2"/>
</dbReference>
<accession>A0ABR6XZG3</accession>
<protein>
    <submittedName>
        <fullName evidence="4">Fibronectin type III domain-containing protein</fullName>
    </submittedName>
</protein>
<dbReference type="SUPFAM" id="SSF49899">
    <property type="entry name" value="Concanavalin A-like lectins/glucanases"/>
    <property type="match status" value="1"/>
</dbReference>
<proteinExistence type="predicted"/>
<reference evidence="4 5" key="1">
    <citation type="submission" date="2020-08" db="EMBL/GenBank/DDBJ databases">
        <title>Winogradskyella ouciana sp. nov., isolated from the hadal seawater of the Mariana Trench.</title>
        <authorList>
            <person name="He X."/>
        </authorList>
    </citation>
    <scope>NUCLEOTIDE SEQUENCE [LARGE SCALE GENOMIC DNA]</scope>
    <source>
        <strain evidence="4 5">KCTC 22026</strain>
    </source>
</reference>